<evidence type="ECO:0000313" key="2">
    <source>
        <dbReference type="EMBL" id="QJR09248.1"/>
    </source>
</evidence>
<keyword evidence="1" id="KW-1133">Transmembrane helix</keyword>
<sequence length="113" mass="11813">MSIIEIFGFGFAGFFAGLMLFNGVLRWVGTVLVLANDTTNAGSKGKGVRIATATVFGSGFWLLVVAIGGAYFIHAEPYSTPLFVGAALAIIQLGIVVGQFVLKKRAQGDKDAA</sequence>
<organism evidence="2 3">
    <name type="scientific">Usitatibacter rugosus</name>
    <dbReference type="NCBI Taxonomy" id="2732067"/>
    <lineage>
        <taxon>Bacteria</taxon>
        <taxon>Pseudomonadati</taxon>
        <taxon>Pseudomonadota</taxon>
        <taxon>Betaproteobacteria</taxon>
        <taxon>Nitrosomonadales</taxon>
        <taxon>Usitatibacteraceae</taxon>
        <taxon>Usitatibacter</taxon>
    </lineage>
</organism>
<protein>
    <submittedName>
        <fullName evidence="2">Uncharacterized protein</fullName>
    </submittedName>
</protein>
<gene>
    <name evidence="2" type="ORF">DSM104443_00285</name>
</gene>
<keyword evidence="3" id="KW-1185">Reference proteome</keyword>
<dbReference type="EMBL" id="CP053069">
    <property type="protein sequence ID" value="QJR09248.1"/>
    <property type="molecule type" value="Genomic_DNA"/>
</dbReference>
<accession>A0A6M4GR44</accession>
<proteinExistence type="predicted"/>
<dbReference type="KEGG" id="uru:DSM104443_00285"/>
<dbReference type="AlphaFoldDB" id="A0A6M4GR44"/>
<keyword evidence="1" id="KW-0812">Transmembrane</keyword>
<evidence type="ECO:0000313" key="3">
    <source>
        <dbReference type="Proteomes" id="UP000501534"/>
    </source>
</evidence>
<feature type="transmembrane region" description="Helical" evidence="1">
    <location>
        <begin position="50"/>
        <end position="74"/>
    </location>
</feature>
<reference evidence="2 3" key="1">
    <citation type="submission" date="2020-04" db="EMBL/GenBank/DDBJ databases">
        <title>Usitatibacter rugosus gen. nov., sp. nov. and Usitatibacter palustris sp. nov., novel members of Usitatibacteraceae fam. nov. within the order Nitrosomonadales isolated from soil.</title>
        <authorList>
            <person name="Huber K.J."/>
            <person name="Neumann-Schaal M."/>
            <person name="Geppert A."/>
            <person name="Luckner M."/>
            <person name="Wanner G."/>
            <person name="Overmann J."/>
        </authorList>
    </citation>
    <scope>NUCLEOTIDE SEQUENCE [LARGE SCALE GENOMIC DNA]</scope>
    <source>
        <strain evidence="2 3">0125_3</strain>
    </source>
</reference>
<keyword evidence="1" id="KW-0472">Membrane</keyword>
<evidence type="ECO:0000256" key="1">
    <source>
        <dbReference type="SAM" id="Phobius"/>
    </source>
</evidence>
<feature type="transmembrane region" description="Helical" evidence="1">
    <location>
        <begin position="80"/>
        <end position="102"/>
    </location>
</feature>
<dbReference type="Proteomes" id="UP000501534">
    <property type="component" value="Chromosome"/>
</dbReference>
<name>A0A6M4GR44_9PROT</name>
<feature type="transmembrane region" description="Helical" evidence="1">
    <location>
        <begin position="6"/>
        <end position="29"/>
    </location>
</feature>
<dbReference type="RefSeq" id="WP_171088954.1">
    <property type="nucleotide sequence ID" value="NZ_CP053069.1"/>
</dbReference>